<keyword evidence="3" id="KW-1185">Reference proteome</keyword>
<dbReference type="RefSeq" id="WP_377097528.1">
    <property type="nucleotide sequence ID" value="NZ_JBHTHU010000001.1"/>
</dbReference>
<dbReference type="GO" id="GO:0016757">
    <property type="term" value="F:glycosyltransferase activity"/>
    <property type="evidence" value="ECO:0007669"/>
    <property type="project" value="UniProtKB-KW"/>
</dbReference>
<dbReference type="SUPFAM" id="SSF53756">
    <property type="entry name" value="UDP-Glycosyltransferase/glycogen phosphorylase"/>
    <property type="match status" value="1"/>
</dbReference>
<evidence type="ECO:0000259" key="1">
    <source>
        <dbReference type="Pfam" id="PF00534"/>
    </source>
</evidence>
<feature type="domain" description="Glycosyl transferase family 1" evidence="1">
    <location>
        <begin position="200"/>
        <end position="362"/>
    </location>
</feature>
<keyword evidence="2" id="KW-0808">Transferase</keyword>
<sequence>MKKLAIIVTHPIQYYAPVFKLLHQRKKVQVEVFYTWGEQSADKFDPGFGRKVEWDIPLTEGYPHQWVGNTAIAPGSHHFRGVINPGLIGSVESYAPDAVLVFGWAYQSHLKLMRYFKGKIPVFFRGDSTLMDETTGIKSLIKYLFLKWVYSHVDHAFYVGKNNKAYFRKYGLPESALTFAPHAVDNERFAIENHQAVSTLRNQIGVGDNDILVLFAGKLEEKKHPILLAQAFIDVNFLAAHLLFVGNGELENQLKTMARGRSNIHFLDFKNQQAMPSVYQACDLFCLPSKGPGETWGLSVNEAMACSKAILASDKVGCAADLVQSDVNGAVFKSNEIKSLIAELTRLIRSKSTLLTFGKNSHKIIQQWNFTEIAKAIENKLNETI</sequence>
<proteinExistence type="predicted"/>
<dbReference type="InterPro" id="IPR001296">
    <property type="entry name" value="Glyco_trans_1"/>
</dbReference>
<dbReference type="CDD" id="cd03801">
    <property type="entry name" value="GT4_PimA-like"/>
    <property type="match status" value="1"/>
</dbReference>
<gene>
    <name evidence="2" type="ORF">ACFQZS_04040</name>
</gene>
<protein>
    <submittedName>
        <fullName evidence="2">Glycosyltransferase family 4 protein</fullName>
        <ecNumber evidence="2">2.4.-.-</ecNumber>
    </submittedName>
</protein>
<dbReference type="Proteomes" id="UP001596958">
    <property type="component" value="Unassembled WGS sequence"/>
</dbReference>
<dbReference type="EC" id="2.4.-.-" evidence="2"/>
<evidence type="ECO:0000313" key="2">
    <source>
        <dbReference type="EMBL" id="MFD0749299.1"/>
    </source>
</evidence>
<name>A0ABW2YST8_9SPHI</name>
<accession>A0ABW2YST8</accession>
<dbReference type="Gene3D" id="3.40.50.2000">
    <property type="entry name" value="Glycogen Phosphorylase B"/>
    <property type="match status" value="2"/>
</dbReference>
<dbReference type="PANTHER" id="PTHR45947:SF3">
    <property type="entry name" value="SULFOQUINOVOSYL TRANSFERASE SQD2"/>
    <property type="match status" value="1"/>
</dbReference>
<dbReference type="InterPro" id="IPR050194">
    <property type="entry name" value="Glycosyltransferase_grp1"/>
</dbReference>
<evidence type="ECO:0000313" key="3">
    <source>
        <dbReference type="Proteomes" id="UP001596958"/>
    </source>
</evidence>
<dbReference type="Pfam" id="PF00534">
    <property type="entry name" value="Glycos_transf_1"/>
    <property type="match status" value="1"/>
</dbReference>
<dbReference type="PANTHER" id="PTHR45947">
    <property type="entry name" value="SULFOQUINOVOSYL TRANSFERASE SQD2"/>
    <property type="match status" value="1"/>
</dbReference>
<keyword evidence="2" id="KW-0328">Glycosyltransferase</keyword>
<dbReference type="EMBL" id="JBHTHU010000001">
    <property type="protein sequence ID" value="MFD0749299.1"/>
    <property type="molecule type" value="Genomic_DNA"/>
</dbReference>
<organism evidence="2 3">
    <name type="scientific">Mucilaginibacter calamicampi</name>
    <dbReference type="NCBI Taxonomy" id="1302352"/>
    <lineage>
        <taxon>Bacteria</taxon>
        <taxon>Pseudomonadati</taxon>
        <taxon>Bacteroidota</taxon>
        <taxon>Sphingobacteriia</taxon>
        <taxon>Sphingobacteriales</taxon>
        <taxon>Sphingobacteriaceae</taxon>
        <taxon>Mucilaginibacter</taxon>
    </lineage>
</organism>
<reference evidence="3" key="1">
    <citation type="journal article" date="2019" name="Int. J. Syst. Evol. Microbiol.">
        <title>The Global Catalogue of Microorganisms (GCM) 10K type strain sequencing project: providing services to taxonomists for standard genome sequencing and annotation.</title>
        <authorList>
            <consortium name="The Broad Institute Genomics Platform"/>
            <consortium name="The Broad Institute Genome Sequencing Center for Infectious Disease"/>
            <person name="Wu L."/>
            <person name="Ma J."/>
        </authorList>
    </citation>
    <scope>NUCLEOTIDE SEQUENCE [LARGE SCALE GENOMIC DNA]</scope>
    <source>
        <strain evidence="3">CCUG 63418</strain>
    </source>
</reference>
<comment type="caution">
    <text evidence="2">The sequence shown here is derived from an EMBL/GenBank/DDBJ whole genome shotgun (WGS) entry which is preliminary data.</text>
</comment>